<feature type="region of interest" description="Disordered" evidence="4">
    <location>
        <begin position="26"/>
        <end position="147"/>
    </location>
</feature>
<protein>
    <recommendedName>
        <fullName evidence="6">Cystatin domain-containing protein</fullName>
    </recommendedName>
</protein>
<dbReference type="InterPro" id="IPR027214">
    <property type="entry name" value="Cystatin"/>
</dbReference>
<feature type="domain" description="Cystatin" evidence="6">
    <location>
        <begin position="147"/>
        <end position="226"/>
    </location>
</feature>
<dbReference type="SUPFAM" id="SSF54403">
    <property type="entry name" value="Cystatin/monellin"/>
    <property type="match status" value="1"/>
</dbReference>
<organism evidence="7">
    <name type="scientific">Panicum hallii</name>
    <dbReference type="NCBI Taxonomy" id="206008"/>
    <lineage>
        <taxon>Eukaryota</taxon>
        <taxon>Viridiplantae</taxon>
        <taxon>Streptophyta</taxon>
        <taxon>Embryophyta</taxon>
        <taxon>Tracheophyta</taxon>
        <taxon>Spermatophyta</taxon>
        <taxon>Magnoliopsida</taxon>
        <taxon>Liliopsida</taxon>
        <taxon>Poales</taxon>
        <taxon>Poaceae</taxon>
        <taxon>PACMAD clade</taxon>
        <taxon>Panicoideae</taxon>
        <taxon>Panicodae</taxon>
        <taxon>Paniceae</taxon>
        <taxon>Panicinae</taxon>
        <taxon>Panicum</taxon>
        <taxon>Panicum sect. Panicum</taxon>
    </lineage>
</organism>
<feature type="compositionally biased region" description="Pro residues" evidence="4">
    <location>
        <begin position="30"/>
        <end position="140"/>
    </location>
</feature>
<evidence type="ECO:0000256" key="1">
    <source>
        <dbReference type="ARBA" id="ARBA00007233"/>
    </source>
</evidence>
<dbReference type="InterPro" id="IPR046350">
    <property type="entry name" value="Cystatin_sf"/>
</dbReference>
<feature type="signal peptide" evidence="5">
    <location>
        <begin position="1"/>
        <end position="23"/>
    </location>
</feature>
<evidence type="ECO:0000256" key="3">
    <source>
        <dbReference type="ARBA" id="ARBA00022704"/>
    </source>
</evidence>
<proteinExistence type="inferred from homology"/>
<keyword evidence="2" id="KW-0646">Protease inhibitor</keyword>
<gene>
    <name evidence="7" type="ORF">PAHAL_9G586700</name>
</gene>
<dbReference type="Gene3D" id="3.10.450.10">
    <property type="match status" value="1"/>
</dbReference>
<dbReference type="GO" id="GO:0004869">
    <property type="term" value="F:cysteine-type endopeptidase inhibitor activity"/>
    <property type="evidence" value="ECO:0007669"/>
    <property type="project" value="UniProtKB-KW"/>
</dbReference>
<dbReference type="Proteomes" id="UP000243499">
    <property type="component" value="Chromosome 9"/>
</dbReference>
<dbReference type="Pfam" id="PF16845">
    <property type="entry name" value="SQAPI"/>
    <property type="match status" value="1"/>
</dbReference>
<evidence type="ECO:0000259" key="6">
    <source>
        <dbReference type="Pfam" id="PF16845"/>
    </source>
</evidence>
<evidence type="ECO:0000256" key="5">
    <source>
        <dbReference type="SAM" id="SignalP"/>
    </source>
</evidence>
<evidence type="ECO:0000256" key="2">
    <source>
        <dbReference type="ARBA" id="ARBA00022690"/>
    </source>
</evidence>
<dbReference type="InterPro" id="IPR000010">
    <property type="entry name" value="Cystatin_dom"/>
</dbReference>
<evidence type="ECO:0000313" key="7">
    <source>
        <dbReference type="EMBL" id="PAN51339.1"/>
    </source>
</evidence>
<feature type="chain" id="PRO_5018734637" description="Cystatin domain-containing protein" evidence="5">
    <location>
        <begin position="24"/>
        <end position="230"/>
    </location>
</feature>
<reference evidence="7" key="1">
    <citation type="submission" date="2018-04" db="EMBL/GenBank/DDBJ databases">
        <title>WGS assembly of Panicum hallii.</title>
        <authorList>
            <person name="Lovell J."/>
            <person name="Jenkins J."/>
            <person name="Lowry D."/>
            <person name="Mamidi S."/>
            <person name="Sreedasyam A."/>
            <person name="Weng X."/>
            <person name="Barry K."/>
            <person name="Bonette J."/>
            <person name="Campitelli B."/>
            <person name="Daum C."/>
            <person name="Gordon S."/>
            <person name="Gould B."/>
            <person name="Lipzen A."/>
            <person name="Macqueen A."/>
            <person name="Palacio-Mejia J."/>
            <person name="Plott C."/>
            <person name="Shakirov E."/>
            <person name="Shu S."/>
            <person name="Yoshinaga Y."/>
            <person name="Zane M."/>
            <person name="Rokhsar D."/>
            <person name="Grimwood J."/>
            <person name="Schmutz J."/>
            <person name="Juenger T."/>
        </authorList>
    </citation>
    <scope>NUCLEOTIDE SEQUENCE [LARGE SCALE GENOMIC DNA]</scope>
    <source>
        <strain evidence="7">FIL2</strain>
    </source>
</reference>
<keyword evidence="5" id="KW-0732">Signal</keyword>
<dbReference type="PRINTS" id="PR01217">
    <property type="entry name" value="PRICHEXTENSN"/>
</dbReference>
<comment type="similarity">
    <text evidence="1">Belongs to the cystatin family. Phytocystatin subfamily.</text>
</comment>
<dbReference type="AlphaFoldDB" id="A0A2S3ITS2"/>
<dbReference type="Gramene" id="PAN51339">
    <property type="protein sequence ID" value="PAN51339"/>
    <property type="gene ID" value="PAHAL_9G586700"/>
</dbReference>
<keyword evidence="3" id="KW-0789">Thiol protease inhibitor</keyword>
<evidence type="ECO:0000256" key="4">
    <source>
        <dbReference type="SAM" id="MobiDB-lite"/>
    </source>
</evidence>
<dbReference type="EMBL" id="CM008054">
    <property type="protein sequence ID" value="PAN51339.1"/>
    <property type="molecule type" value="Genomic_DNA"/>
</dbReference>
<accession>A0A2S3ITS2</accession>
<sequence length="230" mass="23707">MARATSVLFVLPLLATLLATASAQDYTPQAPSPLPDSQNPPPTPPPESVYIPPPTSPPPPVASSPPPPSPPPPAASSPPPPSPPPPAASSPPPPSPPPPASSPPPPSPPPPASSPPPPSPPPPVSSPPPPPPSPPPPPPASNWTPVANVNDPTIQQVAQFAVRIYALSTKELKMQLLSVVSGETQPYDGGYNYRLVITVTGGKKTQYDAFVWGILGTMSWKLWSFTPHVI</sequence>
<name>A0A2S3ITS2_9POAL</name>
<dbReference type="PANTHER" id="PTHR47116">
    <property type="entry name" value="PHLOEM FILAMENT PROTEIN"/>
    <property type="match status" value="1"/>
</dbReference>